<evidence type="ECO:0008006" key="4">
    <source>
        <dbReference type="Google" id="ProtNLM"/>
    </source>
</evidence>
<feature type="signal peptide" evidence="1">
    <location>
        <begin position="1"/>
        <end position="19"/>
    </location>
</feature>
<dbReference type="AlphaFoldDB" id="A0A2C5XNP2"/>
<protein>
    <recommendedName>
        <fullName evidence="4">CBM1 domain-containing protein</fullName>
    </recommendedName>
</protein>
<dbReference type="EMBL" id="NJES01000124">
    <property type="protein sequence ID" value="PHH77319.1"/>
    <property type="molecule type" value="Genomic_DNA"/>
</dbReference>
<evidence type="ECO:0000256" key="1">
    <source>
        <dbReference type="SAM" id="SignalP"/>
    </source>
</evidence>
<name>A0A2C5XNP2_9HYPO</name>
<organism evidence="2 3">
    <name type="scientific">Ophiocordyceps camponoti-rufipedis</name>
    <dbReference type="NCBI Taxonomy" id="2004952"/>
    <lineage>
        <taxon>Eukaryota</taxon>
        <taxon>Fungi</taxon>
        <taxon>Dikarya</taxon>
        <taxon>Ascomycota</taxon>
        <taxon>Pezizomycotina</taxon>
        <taxon>Sordariomycetes</taxon>
        <taxon>Hypocreomycetidae</taxon>
        <taxon>Hypocreales</taxon>
        <taxon>Ophiocordycipitaceae</taxon>
        <taxon>Ophiocordyceps</taxon>
    </lineage>
</organism>
<keyword evidence="1" id="KW-0732">Signal</keyword>
<accession>A0A2C5XNP2</accession>
<reference evidence="2 3" key="1">
    <citation type="submission" date="2017-06" db="EMBL/GenBank/DDBJ databases">
        <title>Ant-infecting Ophiocordyceps genomes reveal a high diversity of potential behavioral manipulation genes and a possible major role for enterotoxins.</title>
        <authorList>
            <person name="De Bekker C."/>
            <person name="Evans H.C."/>
            <person name="Brachmann A."/>
            <person name="Hughes D.P."/>
        </authorList>
    </citation>
    <scope>NUCLEOTIDE SEQUENCE [LARGE SCALE GENOMIC DNA]</scope>
    <source>
        <strain evidence="2 3">Map16</strain>
    </source>
</reference>
<dbReference type="OrthoDB" id="4903289at2759"/>
<comment type="caution">
    <text evidence="2">The sequence shown here is derived from an EMBL/GenBank/DDBJ whole genome shotgun (WGS) entry which is preliminary data.</text>
</comment>
<evidence type="ECO:0000313" key="3">
    <source>
        <dbReference type="Proteomes" id="UP000226431"/>
    </source>
</evidence>
<evidence type="ECO:0000313" key="2">
    <source>
        <dbReference type="EMBL" id="PHH77319.1"/>
    </source>
</evidence>
<sequence length="74" mass="7768">MQFTILGLFSLALYGSTVAAKGFPGNPCEKAGASCDPVIRTFCSGKQDAEVNLPCGPRGYVGVGCCWHGNKQEI</sequence>
<proteinExistence type="predicted"/>
<gene>
    <name evidence="2" type="ORF">CDD80_729</name>
</gene>
<dbReference type="Proteomes" id="UP000226431">
    <property type="component" value="Unassembled WGS sequence"/>
</dbReference>
<keyword evidence="3" id="KW-1185">Reference proteome</keyword>
<feature type="chain" id="PRO_5013197305" description="CBM1 domain-containing protein" evidence="1">
    <location>
        <begin position="20"/>
        <end position="74"/>
    </location>
</feature>